<dbReference type="InterPro" id="IPR037401">
    <property type="entry name" value="SnoaL-like"/>
</dbReference>
<evidence type="ECO:0000313" key="2">
    <source>
        <dbReference type="EMBL" id="MFD1880420.1"/>
    </source>
</evidence>
<feature type="domain" description="SnoaL-like" evidence="1">
    <location>
        <begin position="14"/>
        <end position="130"/>
    </location>
</feature>
<comment type="caution">
    <text evidence="2">The sequence shown here is derived from an EMBL/GenBank/DDBJ whole genome shotgun (WGS) entry which is preliminary data.</text>
</comment>
<reference evidence="3" key="1">
    <citation type="journal article" date="2019" name="Int. J. Syst. Evol. Microbiol.">
        <title>The Global Catalogue of Microorganisms (GCM) 10K type strain sequencing project: providing services to taxonomists for standard genome sequencing and annotation.</title>
        <authorList>
            <consortium name="The Broad Institute Genomics Platform"/>
            <consortium name="The Broad Institute Genome Sequencing Center for Infectious Disease"/>
            <person name="Wu L."/>
            <person name="Ma J."/>
        </authorList>
    </citation>
    <scope>NUCLEOTIDE SEQUENCE [LARGE SCALE GENOMIC DNA]</scope>
    <source>
        <strain evidence="3">CCUG 56029</strain>
    </source>
</reference>
<evidence type="ECO:0000313" key="3">
    <source>
        <dbReference type="Proteomes" id="UP001597213"/>
    </source>
</evidence>
<dbReference type="Gene3D" id="3.10.450.50">
    <property type="match status" value="1"/>
</dbReference>
<dbReference type="RefSeq" id="WP_379139597.1">
    <property type="nucleotide sequence ID" value="NZ_JBHUEN010000006.1"/>
</dbReference>
<dbReference type="InterPro" id="IPR032710">
    <property type="entry name" value="NTF2-like_dom_sf"/>
</dbReference>
<dbReference type="EMBL" id="JBHUEN010000006">
    <property type="protein sequence ID" value="MFD1880420.1"/>
    <property type="molecule type" value="Genomic_DNA"/>
</dbReference>
<evidence type="ECO:0000259" key="1">
    <source>
        <dbReference type="Pfam" id="PF13474"/>
    </source>
</evidence>
<proteinExistence type="predicted"/>
<accession>A0ABW4R2I0</accession>
<dbReference type="SUPFAM" id="SSF54427">
    <property type="entry name" value="NTF2-like"/>
    <property type="match status" value="1"/>
</dbReference>
<protein>
    <submittedName>
        <fullName evidence="2">YybH family protein</fullName>
    </submittedName>
</protein>
<gene>
    <name evidence="2" type="ORF">ACFSCT_01670</name>
</gene>
<organism evidence="2 3">
    <name type="scientific">Paracoccus pacificus</name>
    <dbReference type="NCBI Taxonomy" id="1463598"/>
    <lineage>
        <taxon>Bacteria</taxon>
        <taxon>Pseudomonadati</taxon>
        <taxon>Pseudomonadota</taxon>
        <taxon>Alphaproteobacteria</taxon>
        <taxon>Rhodobacterales</taxon>
        <taxon>Paracoccaceae</taxon>
        <taxon>Paracoccus</taxon>
    </lineage>
</organism>
<name>A0ABW4R2I0_9RHOB</name>
<dbReference type="Pfam" id="PF13474">
    <property type="entry name" value="SnoaL_3"/>
    <property type="match status" value="1"/>
</dbReference>
<keyword evidence="3" id="KW-1185">Reference proteome</keyword>
<dbReference type="Proteomes" id="UP001597213">
    <property type="component" value="Unassembled WGS sequence"/>
</dbReference>
<sequence length="133" mass="14335">MSATFDAFMKSREAAARAYVSGDASPVLALSATDGQATFFDPGGGFTEGAEAVNRANRDGAAMFGPAGTTRFEIHDKAESGDLAFWTGYQIAEVELAGKPGKIPMKLRITEVFRRDGDDWRMIHRHASMAKDS</sequence>